<evidence type="ECO:0000313" key="2">
    <source>
        <dbReference type="Proteomes" id="UP000762676"/>
    </source>
</evidence>
<dbReference type="EMBL" id="BMAT01009225">
    <property type="protein sequence ID" value="GFS02063.1"/>
    <property type="molecule type" value="Genomic_DNA"/>
</dbReference>
<protein>
    <submittedName>
        <fullName evidence="1">Uncharacterized protein</fullName>
    </submittedName>
</protein>
<name>A0AAV4HXG0_9GAST</name>
<sequence>MARYRIPEGTQSANFPPKAYELRGIRVVSNCFDYRSSGIAGGDFLVEGGVPRASLHSSLGHSVHRLDRKRASGSNTTFSVKPEVVEHESHGGPLVMGYDTVKELGRFAVRSLKG</sequence>
<dbReference type="AlphaFoldDB" id="A0AAV4HXG0"/>
<reference evidence="1 2" key="1">
    <citation type="journal article" date="2021" name="Elife">
        <title>Chloroplast acquisition without the gene transfer in kleptoplastic sea slugs, Plakobranchus ocellatus.</title>
        <authorList>
            <person name="Maeda T."/>
            <person name="Takahashi S."/>
            <person name="Yoshida T."/>
            <person name="Shimamura S."/>
            <person name="Takaki Y."/>
            <person name="Nagai Y."/>
            <person name="Toyoda A."/>
            <person name="Suzuki Y."/>
            <person name="Arimoto A."/>
            <person name="Ishii H."/>
            <person name="Satoh N."/>
            <person name="Nishiyama T."/>
            <person name="Hasebe M."/>
            <person name="Maruyama T."/>
            <person name="Minagawa J."/>
            <person name="Obokata J."/>
            <person name="Shigenobu S."/>
        </authorList>
    </citation>
    <scope>NUCLEOTIDE SEQUENCE [LARGE SCALE GENOMIC DNA]</scope>
</reference>
<evidence type="ECO:0000313" key="1">
    <source>
        <dbReference type="EMBL" id="GFS02063.1"/>
    </source>
</evidence>
<organism evidence="1 2">
    <name type="scientific">Elysia marginata</name>
    <dbReference type="NCBI Taxonomy" id="1093978"/>
    <lineage>
        <taxon>Eukaryota</taxon>
        <taxon>Metazoa</taxon>
        <taxon>Spiralia</taxon>
        <taxon>Lophotrochozoa</taxon>
        <taxon>Mollusca</taxon>
        <taxon>Gastropoda</taxon>
        <taxon>Heterobranchia</taxon>
        <taxon>Euthyneura</taxon>
        <taxon>Panpulmonata</taxon>
        <taxon>Sacoglossa</taxon>
        <taxon>Placobranchoidea</taxon>
        <taxon>Plakobranchidae</taxon>
        <taxon>Elysia</taxon>
    </lineage>
</organism>
<accession>A0AAV4HXG0</accession>
<comment type="caution">
    <text evidence="1">The sequence shown here is derived from an EMBL/GenBank/DDBJ whole genome shotgun (WGS) entry which is preliminary data.</text>
</comment>
<keyword evidence="2" id="KW-1185">Reference proteome</keyword>
<gene>
    <name evidence="1" type="ORF">ElyMa_004597400</name>
</gene>
<proteinExistence type="predicted"/>
<dbReference type="Proteomes" id="UP000762676">
    <property type="component" value="Unassembled WGS sequence"/>
</dbReference>